<gene>
    <name evidence="1" type="ORF">H8696_06575</name>
</gene>
<organism evidence="1 2">
    <name type="scientific">Gehongia tenuis</name>
    <dbReference type="NCBI Taxonomy" id="2763655"/>
    <lineage>
        <taxon>Bacteria</taxon>
        <taxon>Bacillati</taxon>
        <taxon>Bacillota</taxon>
        <taxon>Clostridia</taxon>
        <taxon>Christensenellales</taxon>
        <taxon>Christensenellaceae</taxon>
        <taxon>Gehongia</taxon>
    </lineage>
</organism>
<evidence type="ECO:0000313" key="1">
    <source>
        <dbReference type="EMBL" id="MBC8531511.1"/>
    </source>
</evidence>
<dbReference type="Proteomes" id="UP000623172">
    <property type="component" value="Unassembled WGS sequence"/>
</dbReference>
<keyword evidence="2" id="KW-1185">Reference proteome</keyword>
<comment type="caution">
    <text evidence="1">The sequence shown here is derived from an EMBL/GenBank/DDBJ whole genome shotgun (WGS) entry which is preliminary data.</text>
</comment>
<dbReference type="AlphaFoldDB" id="A0A926D4N3"/>
<reference evidence="1" key="1">
    <citation type="submission" date="2020-08" db="EMBL/GenBank/DDBJ databases">
        <title>Genome public.</title>
        <authorList>
            <person name="Liu C."/>
            <person name="Sun Q."/>
        </authorList>
    </citation>
    <scope>NUCLEOTIDE SEQUENCE</scope>
    <source>
        <strain evidence="1">NSJ-53</strain>
    </source>
</reference>
<accession>A0A926D4N3</accession>
<name>A0A926D4N3_9FIRM</name>
<dbReference type="EMBL" id="JACRSR010000002">
    <property type="protein sequence ID" value="MBC8531511.1"/>
    <property type="molecule type" value="Genomic_DNA"/>
</dbReference>
<sequence>MICICPDCQVDRVHVDKGIFSYCQCPVCLSRCDICMGQNRMLSREEIRAGHKAEELYHQRLEEDGEGPDF</sequence>
<proteinExistence type="predicted"/>
<dbReference type="RefSeq" id="WP_249316127.1">
    <property type="nucleotide sequence ID" value="NZ_JACRSR010000002.1"/>
</dbReference>
<evidence type="ECO:0000313" key="2">
    <source>
        <dbReference type="Proteomes" id="UP000623172"/>
    </source>
</evidence>
<protein>
    <submittedName>
        <fullName evidence="1">Uncharacterized protein</fullName>
    </submittedName>
</protein>